<protein>
    <submittedName>
        <fullName evidence="1">Serine/threonine-protein kinase Nek5</fullName>
    </submittedName>
</protein>
<evidence type="ECO:0000313" key="1">
    <source>
        <dbReference type="EMBL" id="CAK9026924.1"/>
    </source>
</evidence>
<keyword evidence="1" id="KW-0418">Kinase</keyword>
<comment type="caution">
    <text evidence="1">The sequence shown here is derived from an EMBL/GenBank/DDBJ whole genome shotgun (WGS) entry which is preliminary data.</text>
</comment>
<name>A0ABP0KJB3_9DINO</name>
<organism evidence="1 2">
    <name type="scientific">Durusdinium trenchii</name>
    <dbReference type="NCBI Taxonomy" id="1381693"/>
    <lineage>
        <taxon>Eukaryota</taxon>
        <taxon>Sar</taxon>
        <taxon>Alveolata</taxon>
        <taxon>Dinophyceae</taxon>
        <taxon>Suessiales</taxon>
        <taxon>Symbiodiniaceae</taxon>
        <taxon>Durusdinium</taxon>
    </lineage>
</organism>
<sequence length="1207" mass="133284">MPAPKAQMIEVKLDEASHLVNFSCPSDWLIQSIIFWIDGRNFVMCGTGWETTIAADPSSPSHVSFEDCTDIWTQSWEIERINQQNESSAWMELGTCEASLSVAMHETPNPDAEAERLNLSIPSWPQLSPKEQKAYTRSPAIHITTDDSDKILFTCLPGYAEGPLLDGNISTLCASHAAVRSSDLFEATSLFKNSFQTLVTEKNCPVLMDPSAPMDPIARNTAKGGMTMQQLSHILRLAYYATPFGDPHQEPFNYTGYDAAFADMVGFASLMQGGAPWGIKCPSGAVVASDQTTMPYCLQVDALSEKTFYAFSGSMSCPDGSAVSGWYNLPGIEVKAGALGGPRNATGLRLYCRSTPLLSSCEQPTTSYCQGGGVVVSVSFDSNQFKIGCCQLQRRLGMALTDGVRRTLPYQDFSGYYCPTGVDVTGAATYQETFIPSLGSPKARAGERDSVPALSWNRFVEQWEIRKNGQLVASLPGDDASPVTANGTESSFSATLIEPLTAAYVTASKLQSPFPKQKPSRPKLVAFHPVQPDYKEYCDPAYLQNPYFYTDGESMSETNPCFHVFNAQPAQLNPEPEIPLPKGITEQAFWQCAERSQQRRFLNDMTGVNKREIDSEITKQTNKIDEITLGLELAAAVAGMIPWGSYAEPGAKGAENAQHQVRDRAQGVIEEAAKKSFARRFLDSSLRFVTSTFKEIGSKPFKTFIGSDAIKTVKVGVKYKKPDPVTRDPPKPAQLKNMSKALTKQKTVPEMSGSYNKDLKALAEASWKDCLPIQFGLSKVMCDLFCIDDAVRSGTSAVLESLKDSHNVLMTNIQALLDYQTQYLLWAIGTVLNPQTREDSQEHEILSVSAVLQELRGFPKHNAQNDDLMLNRDVLDWHRATGDELISRITAMSINASTASWPHRVRSLKGMLYHYRNSLHERLNGPTPSVASVAQRQIKAKLQLLSDQASEHQEIAKVVKSLRMQPLTFELSDEVVWTSILESFLHTHEKHDTFTMLHLKALDQMNYAVHLAHNFSQCAGADTALLREAWQRAMRAEERSNEALLEAWFATVTSSERLEVATKDQGFFKHVVRHMDLASLLEYTADMDCGNHTAFVQGVYGLAVSTVASSLKALAMQINTFKVLAAYQERQLQHRRLDYVPAQVLAPGSSTELRSLVEAIAEPSSKEGKALAARAVKVLGEQMCPGEGILLKEIKLQKEPVMDFLLL</sequence>
<evidence type="ECO:0000313" key="2">
    <source>
        <dbReference type="Proteomes" id="UP001642464"/>
    </source>
</evidence>
<gene>
    <name evidence="1" type="ORF">SCF082_LOCUS17712</name>
</gene>
<keyword evidence="1" id="KW-0808">Transferase</keyword>
<accession>A0ABP0KJB3</accession>
<dbReference type="GO" id="GO:0016301">
    <property type="term" value="F:kinase activity"/>
    <property type="evidence" value="ECO:0007669"/>
    <property type="project" value="UniProtKB-KW"/>
</dbReference>
<keyword evidence="2" id="KW-1185">Reference proteome</keyword>
<reference evidence="1 2" key="1">
    <citation type="submission" date="2024-02" db="EMBL/GenBank/DDBJ databases">
        <authorList>
            <person name="Chen Y."/>
            <person name="Shah S."/>
            <person name="Dougan E. K."/>
            <person name="Thang M."/>
            <person name="Chan C."/>
        </authorList>
    </citation>
    <scope>NUCLEOTIDE SEQUENCE [LARGE SCALE GENOMIC DNA]</scope>
</reference>
<dbReference type="EMBL" id="CAXAMM010011747">
    <property type="protein sequence ID" value="CAK9026924.1"/>
    <property type="molecule type" value="Genomic_DNA"/>
</dbReference>
<proteinExistence type="predicted"/>
<dbReference type="Proteomes" id="UP001642464">
    <property type="component" value="Unassembled WGS sequence"/>
</dbReference>